<gene>
    <name evidence="1" type="ORF">AWB79_02192</name>
</gene>
<evidence type="ECO:0000313" key="2">
    <source>
        <dbReference type="Proteomes" id="UP000054851"/>
    </source>
</evidence>
<keyword evidence="2" id="KW-1185">Reference proteome</keyword>
<evidence type="ECO:0000313" key="1">
    <source>
        <dbReference type="EMBL" id="SAK55475.1"/>
    </source>
</evidence>
<dbReference type="Proteomes" id="UP000054851">
    <property type="component" value="Unassembled WGS sequence"/>
</dbReference>
<sequence>MRLCCCHLVITVRVSHAMNVDQLMRRLRRAPNGATVLLLPARGDADECDMVRGVVSPGQPWVHERQRRADGHVDHFFYPRADEWSEGFNETTDDASLERVVILVADAESLEHTLAELALAGRTISTEDLRAKEVQHYRDMLARGELLSEEAFRKKLGVSKRRLSALVGDGRVFALDVDGHNAFPAFLCDARLNLKRLWKVALILVPAPPVLRLDLLTRQCGALGDEVPLDLLGDDKAFRELLRFARAWAGEFSRTCIDVYDASSPVAPTIAEPLYSCAVEVDPRVPLWTRALKAIHSPGFRFPHEIPPAPATVLIMVERATAGKSGEDLEARLMCELAGRTLRLTVAIARADEPAAAHKLKLAAKHPSVTDLCDAVFSRLAKLT</sequence>
<proteinExistence type="predicted"/>
<name>A0A158ACP5_9BURK</name>
<dbReference type="STRING" id="1777140.AWB79_02192"/>
<dbReference type="EMBL" id="FCOA02000005">
    <property type="protein sequence ID" value="SAK55475.1"/>
    <property type="molecule type" value="Genomic_DNA"/>
</dbReference>
<accession>A0A158ACP5</accession>
<dbReference type="AlphaFoldDB" id="A0A158ACP5"/>
<reference evidence="1" key="1">
    <citation type="submission" date="2016-01" db="EMBL/GenBank/DDBJ databases">
        <authorList>
            <person name="Peeters C."/>
        </authorList>
    </citation>
    <scope>NUCLEOTIDE SEQUENCE</scope>
    <source>
        <strain evidence="1">LMG 29322</strain>
    </source>
</reference>
<comment type="caution">
    <text evidence="1">The sequence shown here is derived from an EMBL/GenBank/DDBJ whole genome shotgun (WGS) entry which is preliminary data.</text>
</comment>
<protein>
    <submittedName>
        <fullName evidence="1">Uncharacterized protein</fullName>
    </submittedName>
</protein>
<organism evidence="1 2">
    <name type="scientific">Caballeronia hypogeia</name>
    <dbReference type="NCBI Taxonomy" id="1777140"/>
    <lineage>
        <taxon>Bacteria</taxon>
        <taxon>Pseudomonadati</taxon>
        <taxon>Pseudomonadota</taxon>
        <taxon>Betaproteobacteria</taxon>
        <taxon>Burkholderiales</taxon>
        <taxon>Burkholderiaceae</taxon>
        <taxon>Caballeronia</taxon>
    </lineage>
</organism>